<comment type="caution">
    <text evidence="4">The sequence shown here is derived from an EMBL/GenBank/DDBJ whole genome shotgun (WGS) entry which is preliminary data.</text>
</comment>
<feature type="region of interest" description="Disordered" evidence="1">
    <location>
        <begin position="331"/>
        <end position="452"/>
    </location>
</feature>
<dbReference type="GO" id="GO:0006351">
    <property type="term" value="P:DNA-templated transcription"/>
    <property type="evidence" value="ECO:0007669"/>
    <property type="project" value="InterPro"/>
</dbReference>
<dbReference type="InterPro" id="IPR003618">
    <property type="entry name" value="TFIIS_cen_dom"/>
</dbReference>
<feature type="region of interest" description="Disordered" evidence="1">
    <location>
        <begin position="292"/>
        <end position="311"/>
    </location>
</feature>
<dbReference type="InterPro" id="IPR036575">
    <property type="entry name" value="TFIIS_cen_dom_sf"/>
</dbReference>
<dbReference type="PROSITE" id="PS51321">
    <property type="entry name" value="TFIIS_CENTRAL"/>
    <property type="match status" value="1"/>
</dbReference>
<dbReference type="Proteomes" id="UP000023152">
    <property type="component" value="Unassembled WGS sequence"/>
</dbReference>
<dbReference type="SUPFAM" id="SSF46942">
    <property type="entry name" value="Elongation factor TFIIS domain 2"/>
    <property type="match status" value="1"/>
</dbReference>
<evidence type="ECO:0000313" key="5">
    <source>
        <dbReference type="Proteomes" id="UP000023152"/>
    </source>
</evidence>
<dbReference type="Pfam" id="PF07500">
    <property type="entry name" value="TFIIS_M"/>
    <property type="match status" value="1"/>
</dbReference>
<protein>
    <recommendedName>
        <fullName evidence="3">TFIIS central domain-containing protein</fullName>
    </recommendedName>
</protein>
<feature type="compositionally biased region" description="Polar residues" evidence="1">
    <location>
        <begin position="226"/>
        <end position="239"/>
    </location>
</feature>
<feature type="region of interest" description="Disordered" evidence="1">
    <location>
        <begin position="215"/>
        <end position="249"/>
    </location>
</feature>
<feature type="transmembrane region" description="Helical" evidence="2">
    <location>
        <begin position="800"/>
        <end position="819"/>
    </location>
</feature>
<dbReference type="AlphaFoldDB" id="X6MFM4"/>
<reference evidence="4 5" key="1">
    <citation type="journal article" date="2013" name="Curr. Biol.">
        <title>The Genome of the Foraminiferan Reticulomyxa filosa.</title>
        <authorList>
            <person name="Glockner G."/>
            <person name="Hulsmann N."/>
            <person name="Schleicher M."/>
            <person name="Noegel A.A."/>
            <person name="Eichinger L."/>
            <person name="Gallinger C."/>
            <person name="Pawlowski J."/>
            <person name="Sierra R."/>
            <person name="Euteneuer U."/>
            <person name="Pillet L."/>
            <person name="Moustafa A."/>
            <person name="Platzer M."/>
            <person name="Groth M."/>
            <person name="Szafranski K."/>
            <person name="Schliwa M."/>
        </authorList>
    </citation>
    <scope>NUCLEOTIDE SEQUENCE [LARGE SCALE GENOMIC DNA]</scope>
</reference>
<feature type="compositionally biased region" description="Basic and acidic residues" evidence="1">
    <location>
        <begin position="418"/>
        <end position="433"/>
    </location>
</feature>
<keyword evidence="2" id="KW-1133">Transmembrane helix</keyword>
<sequence>MERLNEFPSLAKLVQMGELDITKILYVSENEIVDAARKTHADAKLLQQLSSLVGEVLAQDIIKLAKQYSKKDKTKYRDKMRDLMFNLHKNTKLINRLQSGNMTAEQLVFATNEELASEEISEYRNKVRKEIAQAQIIHEKLTDLKREGLIKKQVEVKPDDIPLSESIVKEMATTIGSAINAASNNGSAVSNQNGNDSALQIQQVTQPQRLITKLESDSSEGDDQSLLKNVTKSKLNDNTGNEDKEITSEKEVINGISSPKEKNTIDTATDKVIVKLDEKEDLPNKVNELVFESRQSDSESEVEEIVSNQTPTKIEVNLGAEEDDGNVTFVGLFNDPNPHSQQDSSTKKSSDSTGTTKKVVEDAKRLLTVSPSQDATSPEGSEQDTESEENKKKEKKGKSTFLSAGKTHLSSKKKRFQKTKEKHSNDDEGDNKKSKLRKKNQPGQNGKTADKHSYLWKGSLEYRDGDGKDAVFKCKLFQIGGDPVQRLPASSKISMTGRIAPKELEAHVIKTCCRNHLKKKTQQSLNHARRKVICVGLSVATEHEKVASECERYLRNAERCARFKSGDKDDNTSFDLYVMSYGVPHLNADFVKQRFKCSLPRHTVEFTLVYVCVWCRSLNCNIMLLYLIVFTAMGFKYLICYQKGMKTVKCCYTYNLLLLLLFKKDRDIDSLYSPEIETVRSAIMDLPKQKNDSQITEGLMREENSEIWSALNLLSTAIQNDQPTFTQVQPQNQSYHYPPPWQMANPHQPQHPFPNTYPPNNVKSLAFPQMQKTKMKCILCFMNWVKSIERKPVCLWERELYIFILETIFIANLYIHYFSETKPKIFAAKQFSCLVHSFLEHATFSEKIYCNF</sequence>
<accession>X6MFM4</accession>
<keyword evidence="5" id="KW-1185">Reference proteome</keyword>
<feature type="transmembrane region" description="Helical" evidence="2">
    <location>
        <begin position="622"/>
        <end position="639"/>
    </location>
</feature>
<feature type="compositionally biased region" description="Polar residues" evidence="1">
    <location>
        <begin position="369"/>
        <end position="380"/>
    </location>
</feature>
<dbReference type="SMART" id="SM00510">
    <property type="entry name" value="TFS2M"/>
    <property type="match status" value="1"/>
</dbReference>
<feature type="domain" description="TFIIS central" evidence="3">
    <location>
        <begin position="32"/>
        <end position="143"/>
    </location>
</feature>
<dbReference type="OrthoDB" id="44867at2759"/>
<keyword evidence="2" id="KW-0812">Transmembrane</keyword>
<evidence type="ECO:0000256" key="1">
    <source>
        <dbReference type="SAM" id="MobiDB-lite"/>
    </source>
</evidence>
<proteinExistence type="predicted"/>
<gene>
    <name evidence="4" type="ORF">RFI_24665</name>
</gene>
<keyword evidence="2" id="KW-0472">Membrane</keyword>
<organism evidence="4 5">
    <name type="scientific">Reticulomyxa filosa</name>
    <dbReference type="NCBI Taxonomy" id="46433"/>
    <lineage>
        <taxon>Eukaryota</taxon>
        <taxon>Sar</taxon>
        <taxon>Rhizaria</taxon>
        <taxon>Retaria</taxon>
        <taxon>Foraminifera</taxon>
        <taxon>Monothalamids</taxon>
        <taxon>Reticulomyxidae</taxon>
        <taxon>Reticulomyxa</taxon>
    </lineage>
</organism>
<dbReference type="EMBL" id="ASPP01021180">
    <property type="protein sequence ID" value="ETO12709.1"/>
    <property type="molecule type" value="Genomic_DNA"/>
</dbReference>
<dbReference type="Gene3D" id="1.10.472.30">
    <property type="entry name" value="Transcription elongation factor S-II, central domain"/>
    <property type="match status" value="1"/>
</dbReference>
<evidence type="ECO:0000313" key="4">
    <source>
        <dbReference type="EMBL" id="ETO12709.1"/>
    </source>
</evidence>
<name>X6MFM4_RETFI</name>
<evidence type="ECO:0000256" key="2">
    <source>
        <dbReference type="SAM" id="Phobius"/>
    </source>
</evidence>
<evidence type="ECO:0000259" key="3">
    <source>
        <dbReference type="PROSITE" id="PS51321"/>
    </source>
</evidence>